<dbReference type="RefSeq" id="WP_066133576.1">
    <property type="nucleotide sequence ID" value="NZ_FKIF01000010.1"/>
</dbReference>
<dbReference type="AlphaFoldDB" id="A0A157SV85"/>
<proteinExistence type="predicted"/>
<keyword evidence="7" id="KW-1185">Reference proteome</keyword>
<feature type="domain" description="HTH hxlR-type" evidence="5">
    <location>
        <begin position="31"/>
        <end position="129"/>
    </location>
</feature>
<dbReference type="Proteomes" id="UP000076848">
    <property type="component" value="Unassembled WGS sequence"/>
</dbReference>
<evidence type="ECO:0000313" key="6">
    <source>
        <dbReference type="EMBL" id="SAI74357.1"/>
    </source>
</evidence>
<dbReference type="InterPro" id="IPR036388">
    <property type="entry name" value="WH-like_DNA-bd_sf"/>
</dbReference>
<feature type="region of interest" description="Disordered" evidence="4">
    <location>
        <begin position="133"/>
        <end position="152"/>
    </location>
</feature>
<keyword evidence="1" id="KW-0805">Transcription regulation</keyword>
<dbReference type="EMBL" id="FKIF01000010">
    <property type="protein sequence ID" value="SAI74357.1"/>
    <property type="molecule type" value="Genomic_DNA"/>
</dbReference>
<evidence type="ECO:0000313" key="7">
    <source>
        <dbReference type="Proteomes" id="UP000076848"/>
    </source>
</evidence>
<evidence type="ECO:0000259" key="5">
    <source>
        <dbReference type="PROSITE" id="PS51118"/>
    </source>
</evidence>
<dbReference type="InterPro" id="IPR002577">
    <property type="entry name" value="HTH_HxlR"/>
</dbReference>
<evidence type="ECO:0000256" key="3">
    <source>
        <dbReference type="ARBA" id="ARBA00023163"/>
    </source>
</evidence>
<dbReference type="GO" id="GO:0003677">
    <property type="term" value="F:DNA binding"/>
    <property type="evidence" value="ECO:0007669"/>
    <property type="project" value="UniProtKB-KW"/>
</dbReference>
<protein>
    <submittedName>
        <fullName evidence="6">Transcriptional regulator</fullName>
    </submittedName>
</protein>
<feature type="compositionally biased region" description="Basic and acidic residues" evidence="4">
    <location>
        <begin position="139"/>
        <end position="152"/>
    </location>
</feature>
<dbReference type="PROSITE" id="PS51118">
    <property type="entry name" value="HTH_HXLR"/>
    <property type="match status" value="1"/>
</dbReference>
<dbReference type="Pfam" id="PF01638">
    <property type="entry name" value="HxlR"/>
    <property type="match status" value="1"/>
</dbReference>
<evidence type="ECO:0000256" key="2">
    <source>
        <dbReference type="ARBA" id="ARBA00023125"/>
    </source>
</evidence>
<sequence>MKADPAPADPPARPASLSEKMQRGDLMAVACPSREVLKHMTSRWGVLVLIALLPGTQRFSDLRRTVSGVSERMLAQTLQWLEGDGIVRRRAFKVVPPHVEYSLTPLGREAAERVQGLADWIEVNMPAITAHWEAAGARPEPEKSRPEDRLTA</sequence>
<dbReference type="Gene3D" id="1.10.10.10">
    <property type="entry name" value="Winged helix-like DNA-binding domain superfamily/Winged helix DNA-binding domain"/>
    <property type="match status" value="1"/>
</dbReference>
<keyword evidence="3" id="KW-0804">Transcription</keyword>
<gene>
    <name evidence="6" type="primary">yybR</name>
    <name evidence="6" type="ORF">SAMEA3906486_05113</name>
</gene>
<accession>A0A157SV85</accession>
<dbReference type="OrthoDB" id="9807069at2"/>
<dbReference type="SUPFAM" id="SSF46785">
    <property type="entry name" value="Winged helix' DNA-binding domain"/>
    <property type="match status" value="1"/>
</dbReference>
<reference evidence="6 7" key="1">
    <citation type="submission" date="2016-04" db="EMBL/GenBank/DDBJ databases">
        <authorList>
            <consortium name="Pathogen Informatics"/>
        </authorList>
    </citation>
    <scope>NUCLEOTIDE SEQUENCE [LARGE SCALE GENOMIC DNA]</scope>
    <source>
        <strain evidence="6 7">H050680373</strain>
    </source>
</reference>
<evidence type="ECO:0000256" key="1">
    <source>
        <dbReference type="ARBA" id="ARBA00023015"/>
    </source>
</evidence>
<dbReference type="PANTHER" id="PTHR33204">
    <property type="entry name" value="TRANSCRIPTIONAL REGULATOR, MARR FAMILY"/>
    <property type="match status" value="1"/>
</dbReference>
<dbReference type="PANTHER" id="PTHR33204:SF37">
    <property type="entry name" value="HTH-TYPE TRANSCRIPTIONAL REGULATOR YODB"/>
    <property type="match status" value="1"/>
</dbReference>
<organism evidence="6 7">
    <name type="scientific">Bordetella ansorpii</name>
    <dbReference type="NCBI Taxonomy" id="288768"/>
    <lineage>
        <taxon>Bacteria</taxon>
        <taxon>Pseudomonadati</taxon>
        <taxon>Pseudomonadota</taxon>
        <taxon>Betaproteobacteria</taxon>
        <taxon>Burkholderiales</taxon>
        <taxon>Alcaligenaceae</taxon>
        <taxon>Bordetella</taxon>
    </lineage>
</organism>
<keyword evidence="2" id="KW-0238">DNA-binding</keyword>
<dbReference type="InterPro" id="IPR036390">
    <property type="entry name" value="WH_DNA-bd_sf"/>
</dbReference>
<name>A0A157SV85_9BORD</name>
<evidence type="ECO:0000256" key="4">
    <source>
        <dbReference type="SAM" id="MobiDB-lite"/>
    </source>
</evidence>